<organism evidence="1">
    <name type="scientific">Arundo donax</name>
    <name type="common">Giant reed</name>
    <name type="synonym">Donax arundinaceus</name>
    <dbReference type="NCBI Taxonomy" id="35708"/>
    <lineage>
        <taxon>Eukaryota</taxon>
        <taxon>Viridiplantae</taxon>
        <taxon>Streptophyta</taxon>
        <taxon>Embryophyta</taxon>
        <taxon>Tracheophyta</taxon>
        <taxon>Spermatophyta</taxon>
        <taxon>Magnoliopsida</taxon>
        <taxon>Liliopsida</taxon>
        <taxon>Poales</taxon>
        <taxon>Poaceae</taxon>
        <taxon>PACMAD clade</taxon>
        <taxon>Arundinoideae</taxon>
        <taxon>Arundineae</taxon>
        <taxon>Arundo</taxon>
    </lineage>
</organism>
<proteinExistence type="predicted"/>
<reference evidence="1" key="2">
    <citation type="journal article" date="2015" name="Data Brief">
        <title>Shoot transcriptome of the giant reed, Arundo donax.</title>
        <authorList>
            <person name="Barrero R.A."/>
            <person name="Guerrero F.D."/>
            <person name="Moolhuijzen P."/>
            <person name="Goolsby J.A."/>
            <person name="Tidwell J."/>
            <person name="Bellgard S.E."/>
            <person name="Bellgard M.I."/>
        </authorList>
    </citation>
    <scope>NUCLEOTIDE SEQUENCE</scope>
    <source>
        <tissue evidence="1">Shoot tissue taken approximately 20 cm above the soil surface</tissue>
    </source>
</reference>
<reference evidence="1" key="1">
    <citation type="submission" date="2014-09" db="EMBL/GenBank/DDBJ databases">
        <authorList>
            <person name="Magalhaes I.L.F."/>
            <person name="Oliveira U."/>
            <person name="Santos F.R."/>
            <person name="Vidigal T.H.D.A."/>
            <person name="Brescovit A.D."/>
            <person name="Santos A.J."/>
        </authorList>
    </citation>
    <scope>NUCLEOTIDE SEQUENCE</scope>
    <source>
        <tissue evidence="1">Shoot tissue taken approximately 20 cm above the soil surface</tissue>
    </source>
</reference>
<name>A0A0A9HQB4_ARUDO</name>
<accession>A0A0A9HQB4</accession>
<dbReference type="EMBL" id="GBRH01160830">
    <property type="protein sequence ID" value="JAE37066.1"/>
    <property type="molecule type" value="Transcribed_RNA"/>
</dbReference>
<sequence length="73" mass="8493">MMEVKKTHPTSALLKMRAGKIFLWLNAQLLETMTWPRVSVVRMYSLQVLEFLQLTGQFLSRNLLKVTIMLVQA</sequence>
<dbReference type="AlphaFoldDB" id="A0A0A9HQB4"/>
<protein>
    <submittedName>
        <fullName evidence="1">Uncharacterized protein</fullName>
    </submittedName>
</protein>
<evidence type="ECO:0000313" key="1">
    <source>
        <dbReference type="EMBL" id="JAE37066.1"/>
    </source>
</evidence>